<protein>
    <submittedName>
        <fullName evidence="2">Uncharacterized protein</fullName>
    </submittedName>
</protein>
<evidence type="ECO:0000256" key="1">
    <source>
        <dbReference type="SAM" id="MobiDB-lite"/>
    </source>
</evidence>
<keyword evidence="3" id="KW-1185">Reference proteome</keyword>
<gene>
    <name evidence="2" type="ORF">Scep_004801</name>
</gene>
<name>A0AAP0PVR3_9MAGN</name>
<feature type="region of interest" description="Disordered" evidence="1">
    <location>
        <begin position="1"/>
        <end position="48"/>
    </location>
</feature>
<organism evidence="2 3">
    <name type="scientific">Stephania cephalantha</name>
    <dbReference type="NCBI Taxonomy" id="152367"/>
    <lineage>
        <taxon>Eukaryota</taxon>
        <taxon>Viridiplantae</taxon>
        <taxon>Streptophyta</taxon>
        <taxon>Embryophyta</taxon>
        <taxon>Tracheophyta</taxon>
        <taxon>Spermatophyta</taxon>
        <taxon>Magnoliopsida</taxon>
        <taxon>Ranunculales</taxon>
        <taxon>Menispermaceae</taxon>
        <taxon>Menispermoideae</taxon>
        <taxon>Cissampelideae</taxon>
        <taxon>Stephania</taxon>
    </lineage>
</organism>
<reference evidence="2 3" key="1">
    <citation type="submission" date="2024-01" db="EMBL/GenBank/DDBJ databases">
        <title>Genome assemblies of Stephania.</title>
        <authorList>
            <person name="Yang L."/>
        </authorList>
    </citation>
    <scope>NUCLEOTIDE SEQUENCE [LARGE SCALE GENOMIC DNA]</scope>
    <source>
        <strain evidence="2">JXDWG</strain>
        <tissue evidence="2">Leaf</tissue>
    </source>
</reference>
<evidence type="ECO:0000313" key="3">
    <source>
        <dbReference type="Proteomes" id="UP001419268"/>
    </source>
</evidence>
<comment type="caution">
    <text evidence="2">The sequence shown here is derived from an EMBL/GenBank/DDBJ whole genome shotgun (WGS) entry which is preliminary data.</text>
</comment>
<dbReference type="Proteomes" id="UP001419268">
    <property type="component" value="Unassembled WGS sequence"/>
</dbReference>
<feature type="compositionally biased region" description="Basic residues" evidence="1">
    <location>
        <begin position="1"/>
        <end position="10"/>
    </location>
</feature>
<evidence type="ECO:0000313" key="2">
    <source>
        <dbReference type="EMBL" id="KAK9158227.1"/>
    </source>
</evidence>
<sequence length="106" mass="12371">MRQANHRHPNFRNPQPIPAYDSDSDEDMFALPRQQGHHPQQFQRGDGNDYKIKINVPYFDGHLHIEDFLDSLNTVEKFFDCMDVPEDKQVKIVAYKLRGGASALWD</sequence>
<dbReference type="AlphaFoldDB" id="A0AAP0PVR3"/>
<dbReference type="EMBL" id="JBBNAG010000002">
    <property type="protein sequence ID" value="KAK9158227.1"/>
    <property type="molecule type" value="Genomic_DNA"/>
</dbReference>
<proteinExistence type="predicted"/>
<accession>A0AAP0PVR3</accession>